<organism evidence="1 2">
    <name type="scientific">Streptomyces phage SparkleGoddess</name>
    <dbReference type="NCBI Taxonomy" id="2283305"/>
    <lineage>
        <taxon>Viruses</taxon>
        <taxon>Duplodnaviria</taxon>
        <taxon>Heunggongvirae</taxon>
        <taxon>Uroviricota</taxon>
        <taxon>Caudoviricetes</taxon>
        <taxon>Stanwilliamsviridae</taxon>
        <taxon>Loccivirinae</taxon>
        <taxon>Gilsonvirus</taxon>
        <taxon>Gilsonvirus comrade</taxon>
    </lineage>
</organism>
<evidence type="ECO:0000313" key="1">
    <source>
        <dbReference type="EMBL" id="AXH68832.1"/>
    </source>
</evidence>
<gene>
    <name evidence="1" type="primary">142</name>
    <name evidence="1" type="ORF">SEA_SPARKLEGODDESS_142</name>
</gene>
<accession>A0A345ME51</accession>
<protein>
    <submittedName>
        <fullName evidence="1">Uncharacterized protein</fullName>
    </submittedName>
</protein>
<reference evidence="1 2" key="1">
    <citation type="submission" date="2018-07" db="EMBL/GenBank/DDBJ databases">
        <authorList>
            <person name="Dixon J."/>
            <person name="Knudsen H.R."/>
            <person name="Rock W."/>
            <person name="Scott A.N."/>
            <person name="Walsdorf S.L."/>
            <person name="Layton S.R."/>
            <person name="Nayek S."/>
            <person name="Kim T."/>
            <person name="Hughes L.E."/>
            <person name="Garlena R.A."/>
            <person name="Russell D.A."/>
            <person name="Pope W.H."/>
            <person name="Jacobs-Sera D."/>
            <person name="Hatfull G.F."/>
        </authorList>
    </citation>
    <scope>NUCLEOTIDE SEQUENCE [LARGE SCALE GENOMIC DNA]</scope>
</reference>
<evidence type="ECO:0000313" key="2">
    <source>
        <dbReference type="Proteomes" id="UP000259914"/>
    </source>
</evidence>
<dbReference type="Proteomes" id="UP000259914">
    <property type="component" value="Segment"/>
</dbReference>
<name>A0A345ME51_9CAUD</name>
<proteinExistence type="predicted"/>
<sequence length="56" mass="6360">MGLFNRTGFSKGQKVYVVKKAEYGRITEIKRDGMIKVDGYKTGEMWVRATDIESGN</sequence>
<dbReference type="EMBL" id="MH590589">
    <property type="protein sequence ID" value="AXH68832.1"/>
    <property type="molecule type" value="Genomic_DNA"/>
</dbReference>